<dbReference type="GO" id="GO:0050482">
    <property type="term" value="P:arachidonate secretion"/>
    <property type="evidence" value="ECO:0007669"/>
    <property type="project" value="InterPro"/>
</dbReference>
<dbReference type="InterPro" id="IPR036444">
    <property type="entry name" value="PLipase_A2_dom_sf"/>
</dbReference>
<dbReference type="Gene3D" id="2.180.10.10">
    <property type="entry name" value="RHS repeat-associated core"/>
    <property type="match status" value="1"/>
</dbReference>
<dbReference type="InterPro" id="IPR022385">
    <property type="entry name" value="Rhs_assc_core"/>
</dbReference>
<proteinExistence type="predicted"/>
<dbReference type="Proteomes" id="UP000468943">
    <property type="component" value="Unassembled WGS sequence"/>
</dbReference>
<keyword evidence="1" id="KW-0812">Transmembrane</keyword>
<keyword evidence="1" id="KW-0472">Membrane</keyword>
<gene>
    <name evidence="2" type="ORF">GRI36_12355</name>
</gene>
<dbReference type="GO" id="GO:0004623">
    <property type="term" value="F:phospholipase A2 activity"/>
    <property type="evidence" value="ECO:0007669"/>
    <property type="project" value="InterPro"/>
</dbReference>
<dbReference type="OrthoDB" id="6057489at2"/>
<organism evidence="2 3">
    <name type="scientific">Pontixanthobacter gangjinensis</name>
    <dbReference type="NCBI Taxonomy" id="1028742"/>
    <lineage>
        <taxon>Bacteria</taxon>
        <taxon>Pseudomonadati</taxon>
        <taxon>Pseudomonadota</taxon>
        <taxon>Alphaproteobacteria</taxon>
        <taxon>Sphingomonadales</taxon>
        <taxon>Erythrobacteraceae</taxon>
        <taxon>Pontixanthobacter</taxon>
    </lineage>
</organism>
<feature type="transmembrane region" description="Helical" evidence="1">
    <location>
        <begin position="372"/>
        <end position="393"/>
    </location>
</feature>
<protein>
    <recommendedName>
        <fullName evidence="4">RHS repeat-associated core domain-containing protein</fullName>
    </recommendedName>
</protein>
<accession>A0A6I4SPV1</accession>
<dbReference type="NCBIfam" id="TIGR03696">
    <property type="entry name" value="Rhs_assc_core"/>
    <property type="match status" value="1"/>
</dbReference>
<reference evidence="2 3" key="1">
    <citation type="submission" date="2019-12" db="EMBL/GenBank/DDBJ databases">
        <title>Genomic-based taxomic classification of the family Erythrobacteraceae.</title>
        <authorList>
            <person name="Xu L."/>
        </authorList>
    </citation>
    <scope>NUCLEOTIDE SEQUENCE [LARGE SCALE GENOMIC DNA]</scope>
    <source>
        <strain evidence="2 3">JCM 17802</strain>
    </source>
</reference>
<dbReference type="PANTHER" id="PTHR32305:SF15">
    <property type="entry name" value="PROTEIN RHSA-RELATED"/>
    <property type="match status" value="1"/>
</dbReference>
<evidence type="ECO:0008006" key="4">
    <source>
        <dbReference type="Google" id="ProtNLM"/>
    </source>
</evidence>
<keyword evidence="3" id="KW-1185">Reference proteome</keyword>
<dbReference type="EMBL" id="WTYS01000001">
    <property type="protein sequence ID" value="MXO57669.1"/>
    <property type="molecule type" value="Genomic_DNA"/>
</dbReference>
<dbReference type="InterPro" id="IPR050708">
    <property type="entry name" value="T6SS_VgrG/RHS"/>
</dbReference>
<comment type="caution">
    <text evidence="2">The sequence shown here is derived from an EMBL/GenBank/DDBJ whole genome shotgun (WGS) entry which is preliminary data.</text>
</comment>
<evidence type="ECO:0000256" key="1">
    <source>
        <dbReference type="SAM" id="Phobius"/>
    </source>
</evidence>
<name>A0A6I4SPV1_9SPHN</name>
<sequence>MLTYRRYDGDALIGEYNATGTQLQRYIHGPGAGDDPLIRYPGSSTARNDAHYLYADRLGSIVQEVKRDGTVTALGSYDAYGIPGSSSGINNLGRFRYTGQTWIPELGMYYYKARMYSPTLGRFMQTDLIGYSNGMNIYAYVGNDPVNMVDPTGMAGLGGAGCTKQTGFWEWHYSNGDIEKIPGSEFVEYSAGCGVDDAAGLAGLGGDGLGRGGGGDANPKDYCGSKGSEWVPDGAWAEACRKHDECYTRSDKSKEACDAKLAGDLWNECQKNVEFPLSVYCGMLGPVFATGLILMGFEIRLCAPLLQVAHVRPHFLMARLEMRIIRHKKGNNMKATIYLFILAVGAFILLYSISHGCFICFTFGGFDNYEKVVNIIVWFMMVMILANVVWRLMGEISKK</sequence>
<dbReference type="Gene3D" id="1.20.90.10">
    <property type="entry name" value="Phospholipase A2 domain"/>
    <property type="match status" value="1"/>
</dbReference>
<evidence type="ECO:0000313" key="2">
    <source>
        <dbReference type="EMBL" id="MXO57669.1"/>
    </source>
</evidence>
<dbReference type="SUPFAM" id="SSF48619">
    <property type="entry name" value="Phospholipase A2, PLA2"/>
    <property type="match status" value="1"/>
</dbReference>
<evidence type="ECO:0000313" key="3">
    <source>
        <dbReference type="Proteomes" id="UP000468943"/>
    </source>
</evidence>
<dbReference type="PANTHER" id="PTHR32305">
    <property type="match status" value="1"/>
</dbReference>
<keyword evidence="1" id="KW-1133">Transmembrane helix</keyword>
<dbReference type="AlphaFoldDB" id="A0A6I4SPV1"/>
<feature type="transmembrane region" description="Helical" evidence="1">
    <location>
        <begin position="277"/>
        <end position="297"/>
    </location>
</feature>
<feature type="transmembrane region" description="Helical" evidence="1">
    <location>
        <begin position="337"/>
        <end position="366"/>
    </location>
</feature>
<dbReference type="GO" id="GO:0006644">
    <property type="term" value="P:phospholipid metabolic process"/>
    <property type="evidence" value="ECO:0007669"/>
    <property type="project" value="InterPro"/>
</dbReference>